<proteinExistence type="predicted"/>
<reference evidence="1 2" key="1">
    <citation type="submission" date="2023-10" db="EMBL/GenBank/DDBJ databases">
        <title>Niallia locisalis sp.nov. isolated from a salt pond sample.</title>
        <authorList>
            <person name="Li X.-J."/>
            <person name="Dong L."/>
        </authorList>
    </citation>
    <scope>NUCLEOTIDE SEQUENCE [LARGE SCALE GENOMIC DNA]</scope>
    <source>
        <strain evidence="1 2">DSM 29761</strain>
    </source>
</reference>
<sequence length="103" mass="12086">MQNAFLARSLDPSFRGAPTFSVESVSGWDKGSSMVEADIDTEWVIKFNDEVNKRSLYNHIYIVRDSDQQKNYIQPIINEDDPKTVKLRLNQLYKFDENYTLYI</sequence>
<gene>
    <name evidence="1" type="ORF">R4Z09_21105</name>
</gene>
<accession>A0ABZ2C820</accession>
<dbReference type="EMBL" id="CP137640">
    <property type="protein sequence ID" value="WVX79764.1"/>
    <property type="molecule type" value="Genomic_DNA"/>
</dbReference>
<dbReference type="Proteomes" id="UP001357223">
    <property type="component" value="Chromosome"/>
</dbReference>
<keyword evidence="2" id="KW-1185">Reference proteome</keyword>
<evidence type="ECO:0000313" key="2">
    <source>
        <dbReference type="Proteomes" id="UP001357223"/>
    </source>
</evidence>
<organism evidence="1 2">
    <name type="scientific">Niallia oryzisoli</name>
    <dbReference type="NCBI Taxonomy" id="1737571"/>
    <lineage>
        <taxon>Bacteria</taxon>
        <taxon>Bacillati</taxon>
        <taxon>Bacillota</taxon>
        <taxon>Bacilli</taxon>
        <taxon>Bacillales</taxon>
        <taxon>Bacillaceae</taxon>
        <taxon>Niallia</taxon>
    </lineage>
</organism>
<evidence type="ECO:0000313" key="1">
    <source>
        <dbReference type="EMBL" id="WVX79764.1"/>
    </source>
</evidence>
<protein>
    <submittedName>
        <fullName evidence="1">Uncharacterized protein</fullName>
    </submittedName>
</protein>
<name>A0ABZ2C820_9BACI</name>
<dbReference type="RefSeq" id="WP_338448695.1">
    <property type="nucleotide sequence ID" value="NZ_CP137640.1"/>
</dbReference>